<keyword evidence="3" id="KW-0158">Chromosome</keyword>
<keyword evidence="5" id="KW-0469">Meiosis</keyword>
<organism evidence="7 8">
    <name type="scientific">Ciona intestinalis</name>
    <name type="common">Transparent sea squirt</name>
    <name type="synonym">Ascidia intestinalis</name>
    <dbReference type="NCBI Taxonomy" id="7719"/>
    <lineage>
        <taxon>Eukaryota</taxon>
        <taxon>Metazoa</taxon>
        <taxon>Chordata</taxon>
        <taxon>Tunicata</taxon>
        <taxon>Ascidiacea</taxon>
        <taxon>Phlebobranchia</taxon>
        <taxon>Cionidae</taxon>
        <taxon>Ciona</taxon>
    </lineage>
</organism>
<dbReference type="GeneTree" id="ENSGT00390000018130"/>
<accession>H2XRV7</accession>
<protein>
    <recommendedName>
        <fullName evidence="6">HORMA domain-containing protein</fullName>
    </recommendedName>
</protein>
<keyword evidence="8" id="KW-1185">Reference proteome</keyword>
<dbReference type="AlphaFoldDB" id="H2XRV7"/>
<dbReference type="PANTHER" id="PTHR48225">
    <property type="entry name" value="HORMA DOMAIN-CONTAINING PROTEIN 1"/>
    <property type="match status" value="1"/>
</dbReference>
<dbReference type="InterPro" id="IPR003511">
    <property type="entry name" value="HORMA_dom"/>
</dbReference>
<sequence length="306" mass="34567">MAFAGMSQCIFLLKKAKMPLACKSRVQNTESLTKEESKLFIKRMLAISTSNITYNRQLFHDSAYSDRTIKGIGTTFKILKEKETGGPGKVTEWIHGAFDAIDKGCLKQVVFALLSDENDPHSIIETYSYNITYENGTLVTTAKVGDQTTKILTVPTKAETQESIESYLRNLKTLTSHLGALPPVSYMTMRLLYYDDKKPENYQPPGFEEAFESDTLRLTERQINIKVGKILTPYNTMKLNVFTPEDQFTRNDINSEASKSAMDVDIQEVNINVITSTFLCSKAMAQKLLKRLIDKEAVSVMKNHKK</sequence>
<dbReference type="Proteomes" id="UP000008144">
    <property type="component" value="Chromosome 13"/>
</dbReference>
<dbReference type="SUPFAM" id="SSF56019">
    <property type="entry name" value="The spindle assembly checkpoint protein mad2"/>
    <property type="match status" value="1"/>
</dbReference>
<reference evidence="7" key="2">
    <citation type="journal article" date="2008" name="Genome Biol.">
        <title>Improved genome assembly and evidence-based global gene model set for the chordate Ciona intestinalis: new insight into intron and operon populations.</title>
        <authorList>
            <person name="Satou Y."/>
            <person name="Mineta K."/>
            <person name="Ogasawara M."/>
            <person name="Sasakura Y."/>
            <person name="Shoguchi E."/>
            <person name="Ueno K."/>
            <person name="Yamada L."/>
            <person name="Matsumoto J."/>
            <person name="Wasserscheid J."/>
            <person name="Dewar K."/>
            <person name="Wiley G.B."/>
            <person name="Macmil S.L."/>
            <person name="Roe B.A."/>
            <person name="Zeller R.W."/>
            <person name="Hastings K.E."/>
            <person name="Lemaire P."/>
            <person name="Lindquist E."/>
            <person name="Endo T."/>
            <person name="Hotta K."/>
            <person name="Inaba K."/>
        </authorList>
    </citation>
    <scope>NUCLEOTIDE SEQUENCE [LARGE SCALE GENOMIC DNA]</scope>
    <source>
        <strain evidence="7">wild type</strain>
    </source>
</reference>
<dbReference type="HOGENOM" id="CLU_910693_0_0_1"/>
<evidence type="ECO:0000256" key="3">
    <source>
        <dbReference type="ARBA" id="ARBA00022454"/>
    </source>
</evidence>
<dbReference type="InterPro" id="IPR036570">
    <property type="entry name" value="HORMA_dom_sf"/>
</dbReference>
<evidence type="ECO:0000313" key="7">
    <source>
        <dbReference type="Ensembl" id="ENSCINP00000032391.1"/>
    </source>
</evidence>
<dbReference type="InterPro" id="IPR051294">
    <property type="entry name" value="HORMA_MeioticProgression"/>
</dbReference>
<feature type="domain" description="HORMA" evidence="6">
    <location>
        <begin position="35"/>
        <end position="241"/>
    </location>
</feature>
<proteinExistence type="predicted"/>
<comment type="subcellular location">
    <subcellularLocation>
        <location evidence="2">Chromosome</location>
    </subcellularLocation>
    <subcellularLocation>
        <location evidence="1">Nucleus</location>
    </subcellularLocation>
</comment>
<evidence type="ECO:0000256" key="1">
    <source>
        <dbReference type="ARBA" id="ARBA00004123"/>
    </source>
</evidence>
<dbReference type="Pfam" id="PF02301">
    <property type="entry name" value="HORMA"/>
    <property type="match status" value="1"/>
</dbReference>
<dbReference type="GO" id="GO:0005634">
    <property type="term" value="C:nucleus"/>
    <property type="evidence" value="ECO:0007669"/>
    <property type="project" value="UniProtKB-SubCell"/>
</dbReference>
<dbReference type="STRING" id="7719.ENSCINP00000032391"/>
<evidence type="ECO:0000259" key="6">
    <source>
        <dbReference type="PROSITE" id="PS50815"/>
    </source>
</evidence>
<reference evidence="8" key="1">
    <citation type="journal article" date="2002" name="Science">
        <title>The draft genome of Ciona intestinalis: insights into chordate and vertebrate origins.</title>
        <authorList>
            <person name="Dehal P."/>
            <person name="Satou Y."/>
            <person name="Campbell R.K."/>
            <person name="Chapman J."/>
            <person name="Degnan B."/>
            <person name="De Tomaso A."/>
            <person name="Davidson B."/>
            <person name="Di Gregorio A."/>
            <person name="Gelpke M."/>
            <person name="Goodstein D.M."/>
            <person name="Harafuji N."/>
            <person name="Hastings K.E."/>
            <person name="Ho I."/>
            <person name="Hotta K."/>
            <person name="Huang W."/>
            <person name="Kawashima T."/>
            <person name="Lemaire P."/>
            <person name="Martinez D."/>
            <person name="Meinertzhagen I.A."/>
            <person name="Necula S."/>
            <person name="Nonaka M."/>
            <person name="Putnam N."/>
            <person name="Rash S."/>
            <person name="Saiga H."/>
            <person name="Satake M."/>
            <person name="Terry A."/>
            <person name="Yamada L."/>
            <person name="Wang H.G."/>
            <person name="Awazu S."/>
            <person name="Azumi K."/>
            <person name="Boore J."/>
            <person name="Branno M."/>
            <person name="Chin-Bow S."/>
            <person name="DeSantis R."/>
            <person name="Doyle S."/>
            <person name="Francino P."/>
            <person name="Keys D.N."/>
            <person name="Haga S."/>
            <person name="Hayashi H."/>
            <person name="Hino K."/>
            <person name="Imai K.S."/>
            <person name="Inaba K."/>
            <person name="Kano S."/>
            <person name="Kobayashi K."/>
            <person name="Kobayashi M."/>
            <person name="Lee B.I."/>
            <person name="Makabe K.W."/>
            <person name="Manohar C."/>
            <person name="Matassi G."/>
            <person name="Medina M."/>
            <person name="Mochizuki Y."/>
            <person name="Mount S."/>
            <person name="Morishita T."/>
            <person name="Miura S."/>
            <person name="Nakayama A."/>
            <person name="Nishizaka S."/>
            <person name="Nomoto H."/>
            <person name="Ohta F."/>
            <person name="Oishi K."/>
            <person name="Rigoutsos I."/>
            <person name="Sano M."/>
            <person name="Sasaki A."/>
            <person name="Sasakura Y."/>
            <person name="Shoguchi E."/>
            <person name="Shin-i T."/>
            <person name="Spagnuolo A."/>
            <person name="Stainier D."/>
            <person name="Suzuki M.M."/>
            <person name="Tassy O."/>
            <person name="Takatori N."/>
            <person name="Tokuoka M."/>
            <person name="Yagi K."/>
            <person name="Yoshizaki F."/>
            <person name="Wada S."/>
            <person name="Zhang C."/>
            <person name="Hyatt P.D."/>
            <person name="Larimer F."/>
            <person name="Detter C."/>
            <person name="Doggett N."/>
            <person name="Glavina T."/>
            <person name="Hawkins T."/>
            <person name="Richardson P."/>
            <person name="Lucas S."/>
            <person name="Kohara Y."/>
            <person name="Levine M."/>
            <person name="Satoh N."/>
            <person name="Rokhsar D.S."/>
        </authorList>
    </citation>
    <scope>NUCLEOTIDE SEQUENCE [LARGE SCALE GENOMIC DNA]</scope>
</reference>
<dbReference type="GO" id="GO:0005694">
    <property type="term" value="C:chromosome"/>
    <property type="evidence" value="ECO:0007669"/>
    <property type="project" value="UniProtKB-SubCell"/>
</dbReference>
<reference evidence="7" key="4">
    <citation type="submission" date="2025-09" db="UniProtKB">
        <authorList>
            <consortium name="Ensembl"/>
        </authorList>
    </citation>
    <scope>IDENTIFICATION</scope>
</reference>
<evidence type="ECO:0000256" key="5">
    <source>
        <dbReference type="ARBA" id="ARBA00023254"/>
    </source>
</evidence>
<keyword evidence="4" id="KW-0539">Nucleus</keyword>
<evidence type="ECO:0000313" key="8">
    <source>
        <dbReference type="Proteomes" id="UP000008144"/>
    </source>
</evidence>
<dbReference type="EMBL" id="EAAA01001088">
    <property type="status" value="NOT_ANNOTATED_CDS"/>
    <property type="molecule type" value="Genomic_DNA"/>
</dbReference>
<evidence type="ECO:0000256" key="2">
    <source>
        <dbReference type="ARBA" id="ARBA00004286"/>
    </source>
</evidence>
<dbReference type="GO" id="GO:0051321">
    <property type="term" value="P:meiotic cell cycle"/>
    <property type="evidence" value="ECO:0007669"/>
    <property type="project" value="UniProtKB-KW"/>
</dbReference>
<dbReference type="InParanoid" id="H2XRV7"/>
<evidence type="ECO:0000256" key="4">
    <source>
        <dbReference type="ARBA" id="ARBA00023242"/>
    </source>
</evidence>
<name>H2XRV7_CIOIN</name>
<dbReference type="PANTHER" id="PTHR48225:SF7">
    <property type="entry name" value="MEIOSIS-SPECIFIC PROTEIN HOP1"/>
    <property type="match status" value="1"/>
</dbReference>
<dbReference type="Ensembl" id="ENSCINT00000030371.1">
    <property type="protein sequence ID" value="ENSCINP00000032391.1"/>
    <property type="gene ID" value="ENSCING00000023242.1"/>
</dbReference>
<dbReference type="PROSITE" id="PS50815">
    <property type="entry name" value="HORMA"/>
    <property type="match status" value="1"/>
</dbReference>
<reference evidence="7" key="3">
    <citation type="submission" date="2025-08" db="UniProtKB">
        <authorList>
            <consortium name="Ensembl"/>
        </authorList>
    </citation>
    <scope>IDENTIFICATION</scope>
</reference>
<dbReference type="OMA" id="GCFHALE"/>
<dbReference type="Gene3D" id="3.30.900.10">
    <property type="entry name" value="HORMA domain"/>
    <property type="match status" value="1"/>
</dbReference>